<organism evidence="1 2">
    <name type="scientific">Phaedon cochleariae</name>
    <name type="common">Mustard beetle</name>
    <dbReference type="NCBI Taxonomy" id="80249"/>
    <lineage>
        <taxon>Eukaryota</taxon>
        <taxon>Metazoa</taxon>
        <taxon>Ecdysozoa</taxon>
        <taxon>Arthropoda</taxon>
        <taxon>Hexapoda</taxon>
        <taxon>Insecta</taxon>
        <taxon>Pterygota</taxon>
        <taxon>Neoptera</taxon>
        <taxon>Endopterygota</taxon>
        <taxon>Coleoptera</taxon>
        <taxon>Polyphaga</taxon>
        <taxon>Cucujiformia</taxon>
        <taxon>Chrysomeloidea</taxon>
        <taxon>Chrysomelidae</taxon>
        <taxon>Chrysomelinae</taxon>
        <taxon>Chrysomelini</taxon>
        <taxon>Phaedon</taxon>
    </lineage>
</organism>
<dbReference type="AlphaFoldDB" id="A0A9N9SI16"/>
<protein>
    <submittedName>
        <fullName evidence="1">Uncharacterized protein</fullName>
    </submittedName>
</protein>
<proteinExistence type="predicted"/>
<accession>A0A9N9SI16</accession>
<keyword evidence="2" id="KW-1185">Reference proteome</keyword>
<reference evidence="1" key="1">
    <citation type="submission" date="2022-01" db="EMBL/GenBank/DDBJ databases">
        <authorList>
            <person name="King R."/>
        </authorList>
    </citation>
    <scope>NUCLEOTIDE SEQUENCE</scope>
</reference>
<evidence type="ECO:0000313" key="1">
    <source>
        <dbReference type="EMBL" id="CAG9818978.1"/>
    </source>
</evidence>
<dbReference type="PANTHER" id="PTHR47326:SF1">
    <property type="entry name" value="HTH PSQ-TYPE DOMAIN-CONTAINING PROTEIN"/>
    <property type="match status" value="1"/>
</dbReference>
<dbReference type="PANTHER" id="PTHR47326">
    <property type="entry name" value="TRANSPOSABLE ELEMENT TC3 TRANSPOSASE-LIKE PROTEIN"/>
    <property type="match status" value="1"/>
</dbReference>
<name>A0A9N9SI16_PHACE</name>
<sequence>MALSPSAVQLQDWRMMSLSRQARGQALMDNTITKMNRSGIDEPGEPVEIAKVEPSERARIVPSKGVDDLNKQPTPLRRRHARSADNIDAVRQSVQETPRQSISRRVQELGLPQTSTWRILRRDLDLYPYKIQLTQQLKVNDHRQRRLFAHWASKRLEEYSDFGQRIIPFLDEWFC</sequence>
<evidence type="ECO:0000313" key="2">
    <source>
        <dbReference type="Proteomes" id="UP001153737"/>
    </source>
</evidence>
<reference evidence="1" key="2">
    <citation type="submission" date="2022-10" db="EMBL/GenBank/DDBJ databases">
        <authorList>
            <consortium name="ENA_rothamsted_submissions"/>
            <consortium name="culmorum"/>
            <person name="King R."/>
        </authorList>
    </citation>
    <scope>NUCLEOTIDE SEQUENCE</scope>
</reference>
<dbReference type="OrthoDB" id="10040454at2759"/>
<dbReference type="Proteomes" id="UP001153737">
    <property type="component" value="Chromosome 2"/>
</dbReference>
<dbReference type="EMBL" id="OU896708">
    <property type="protein sequence ID" value="CAG9818978.1"/>
    <property type="molecule type" value="Genomic_DNA"/>
</dbReference>
<gene>
    <name evidence="1" type="ORF">PHAECO_LOCUS6370</name>
</gene>